<dbReference type="Gene3D" id="1.10.10.10">
    <property type="entry name" value="Winged helix-like DNA-binding domain superfamily/Winged helix DNA-binding domain"/>
    <property type="match status" value="1"/>
</dbReference>
<keyword evidence="8" id="KW-1185">Reference proteome</keyword>
<name>A0A1M7HJ12_9FIRM</name>
<sequence length="346" mass="37947">MEEIANLLKKIAPEMAHVVEQRFEILKNIYYNQPIGRRALSSVMSLSERSLRTEVKRLEELGLLEIEPKGMKVSREGEALINCLENFVYFMKGLNFIADRIKERFGCEEVIIAPGDSDVDETVKNLMGKEAASYLKSFLKNGDIVAVTGGTTMAQVPKGMPRLEGFEDVVVVAARGGLGEKVEIQANTIAAELAERLGARYRLLYVPDNLGPEAMESITSEPRIREVLSLIKNADVVIHGIGRAEEMARRRGLDESIIEEILKKGAVAEAFGYYFDSEGRVVFTTTSAGLSIADLKNVRKVISVAGGAKKAPAIRAFLKYHCPTALITDEGAARKLIELEGGSLGE</sequence>
<evidence type="ECO:0000256" key="3">
    <source>
        <dbReference type="ARBA" id="ARBA00023125"/>
    </source>
</evidence>
<feature type="domain" description="Sugar-binding" evidence="5">
    <location>
        <begin position="97"/>
        <end position="337"/>
    </location>
</feature>
<evidence type="ECO:0000256" key="2">
    <source>
        <dbReference type="ARBA" id="ARBA00023015"/>
    </source>
</evidence>
<evidence type="ECO:0000313" key="8">
    <source>
        <dbReference type="Proteomes" id="UP000184375"/>
    </source>
</evidence>
<accession>A0A1M7HJ12</accession>
<evidence type="ECO:0000313" key="7">
    <source>
        <dbReference type="EMBL" id="SHM28460.1"/>
    </source>
</evidence>
<evidence type="ECO:0000259" key="5">
    <source>
        <dbReference type="Pfam" id="PF04198"/>
    </source>
</evidence>
<dbReference type="GO" id="GO:0003677">
    <property type="term" value="F:DNA binding"/>
    <property type="evidence" value="ECO:0007669"/>
    <property type="project" value="UniProtKB-KW"/>
</dbReference>
<dbReference type="RefSeq" id="WP_073254645.1">
    <property type="nucleotide sequence ID" value="NZ_FRCR01000003.1"/>
</dbReference>
<dbReference type="Pfam" id="PF04198">
    <property type="entry name" value="Sugar-bind"/>
    <property type="match status" value="1"/>
</dbReference>
<dbReference type="PANTHER" id="PTHR34294">
    <property type="entry name" value="TRANSCRIPTIONAL REGULATOR-RELATED"/>
    <property type="match status" value="1"/>
</dbReference>
<dbReference type="AlphaFoldDB" id="A0A1M7HJ12"/>
<evidence type="ECO:0000256" key="4">
    <source>
        <dbReference type="ARBA" id="ARBA00023163"/>
    </source>
</evidence>
<dbReference type="InterPro" id="IPR036390">
    <property type="entry name" value="WH_DNA-bd_sf"/>
</dbReference>
<keyword evidence="4" id="KW-0804">Transcription</keyword>
<proteinExistence type="inferred from homology"/>
<dbReference type="InterPro" id="IPR036388">
    <property type="entry name" value="WH-like_DNA-bd_sf"/>
</dbReference>
<dbReference type="SUPFAM" id="SSF100950">
    <property type="entry name" value="NagB/RpiA/CoA transferase-like"/>
    <property type="match status" value="1"/>
</dbReference>
<dbReference type="EMBL" id="FRCR01000003">
    <property type="protein sequence ID" value="SHM28460.1"/>
    <property type="molecule type" value="Genomic_DNA"/>
</dbReference>
<dbReference type="STRING" id="447595.SAMN05660826_00670"/>
<dbReference type="InterPro" id="IPR048715">
    <property type="entry name" value="CggR_N"/>
</dbReference>
<gene>
    <name evidence="7" type="ORF">SAMN05660826_00670</name>
</gene>
<organism evidence="7 8">
    <name type="scientific">Caldanaerovirga acetigignens</name>
    <dbReference type="NCBI Taxonomy" id="447595"/>
    <lineage>
        <taxon>Bacteria</taxon>
        <taxon>Bacillati</taxon>
        <taxon>Bacillota</taxon>
        <taxon>Clostridia</taxon>
        <taxon>Thermosediminibacterales</taxon>
        <taxon>Thermosediminibacteraceae</taxon>
        <taxon>Caldanaerovirga</taxon>
    </lineage>
</organism>
<dbReference type="InterPro" id="IPR007324">
    <property type="entry name" value="Sugar-bd_dom_put"/>
</dbReference>
<dbReference type="Proteomes" id="UP000184375">
    <property type="component" value="Unassembled WGS sequence"/>
</dbReference>
<dbReference type="InterPro" id="IPR037171">
    <property type="entry name" value="NagB/RpiA_transferase-like"/>
</dbReference>
<comment type="similarity">
    <text evidence="1">Belongs to the SorC transcriptional regulatory family.</text>
</comment>
<feature type="domain" description="CggR N-terminal DNA binding" evidence="6">
    <location>
        <begin position="18"/>
        <end position="88"/>
    </location>
</feature>
<dbReference type="GO" id="GO:0030246">
    <property type="term" value="F:carbohydrate binding"/>
    <property type="evidence" value="ECO:0007669"/>
    <property type="project" value="InterPro"/>
</dbReference>
<evidence type="ECO:0000256" key="1">
    <source>
        <dbReference type="ARBA" id="ARBA00010466"/>
    </source>
</evidence>
<keyword evidence="2" id="KW-0805">Transcription regulation</keyword>
<evidence type="ECO:0000259" key="6">
    <source>
        <dbReference type="Pfam" id="PF21715"/>
    </source>
</evidence>
<dbReference type="SUPFAM" id="SSF46785">
    <property type="entry name" value="Winged helix' DNA-binding domain"/>
    <property type="match status" value="1"/>
</dbReference>
<reference evidence="8" key="1">
    <citation type="submission" date="2016-11" db="EMBL/GenBank/DDBJ databases">
        <authorList>
            <person name="Varghese N."/>
            <person name="Submissions S."/>
        </authorList>
    </citation>
    <scope>NUCLEOTIDE SEQUENCE [LARGE SCALE GENOMIC DNA]</scope>
    <source>
        <strain evidence="8">DSM 18802</strain>
    </source>
</reference>
<dbReference type="InterPro" id="IPR051054">
    <property type="entry name" value="SorC_transcr_regulators"/>
</dbReference>
<protein>
    <submittedName>
        <fullName evidence="7">Central glycolytic genes regulator</fullName>
    </submittedName>
</protein>
<dbReference type="Gene3D" id="3.40.50.1360">
    <property type="match status" value="1"/>
</dbReference>
<dbReference type="PANTHER" id="PTHR34294:SF5">
    <property type="entry name" value="CENTRAL GLYCOLYTIC GENES REGULATOR"/>
    <property type="match status" value="1"/>
</dbReference>
<dbReference type="Pfam" id="PF21715">
    <property type="entry name" value="CggR_N"/>
    <property type="match status" value="1"/>
</dbReference>
<keyword evidence="3" id="KW-0238">DNA-binding</keyword>